<feature type="transmembrane region" description="Helical" evidence="1">
    <location>
        <begin position="12"/>
        <end position="32"/>
    </location>
</feature>
<keyword evidence="1" id="KW-0472">Membrane</keyword>
<reference evidence="2" key="1">
    <citation type="submission" date="2021-08" db="EMBL/GenBank/DDBJ databases">
        <title>WGS assembly of Ceratopteris richardii.</title>
        <authorList>
            <person name="Marchant D.B."/>
            <person name="Chen G."/>
            <person name="Jenkins J."/>
            <person name="Shu S."/>
            <person name="Leebens-Mack J."/>
            <person name="Grimwood J."/>
            <person name="Schmutz J."/>
            <person name="Soltis P."/>
            <person name="Soltis D."/>
            <person name="Chen Z.-H."/>
        </authorList>
    </citation>
    <scope>NUCLEOTIDE SEQUENCE</scope>
    <source>
        <strain evidence="2">Whitten #5841</strain>
        <tissue evidence="2">Leaf</tissue>
    </source>
</reference>
<organism evidence="2 3">
    <name type="scientific">Ceratopteris richardii</name>
    <name type="common">Triangle waterfern</name>
    <dbReference type="NCBI Taxonomy" id="49495"/>
    <lineage>
        <taxon>Eukaryota</taxon>
        <taxon>Viridiplantae</taxon>
        <taxon>Streptophyta</taxon>
        <taxon>Embryophyta</taxon>
        <taxon>Tracheophyta</taxon>
        <taxon>Polypodiopsida</taxon>
        <taxon>Polypodiidae</taxon>
        <taxon>Polypodiales</taxon>
        <taxon>Pteridineae</taxon>
        <taxon>Pteridaceae</taxon>
        <taxon>Parkerioideae</taxon>
        <taxon>Ceratopteris</taxon>
    </lineage>
</organism>
<evidence type="ECO:0000313" key="2">
    <source>
        <dbReference type="EMBL" id="KAH7446091.1"/>
    </source>
</evidence>
<dbReference type="Proteomes" id="UP000825935">
    <property type="component" value="Chromosome 1"/>
</dbReference>
<keyword evidence="1" id="KW-0812">Transmembrane</keyword>
<dbReference type="AlphaFoldDB" id="A0A8T2VC97"/>
<comment type="caution">
    <text evidence="2">The sequence shown here is derived from an EMBL/GenBank/DDBJ whole genome shotgun (WGS) entry which is preliminary data.</text>
</comment>
<name>A0A8T2VC97_CERRI</name>
<sequence>MITALKELDCSLHPRWLIISLFLLLCQSAWILPRSLLLFIQNPEPDLSTIIQGHNASKHVRSDGFAGPDLSSIIQGRNASKHLRSEGFAGPFRIFGTKEISSINKVYEDWNFLWNELKAEFSAHGLSPISKSGCFIWLPECYKLGRHPPILRVMKKAIGPAVLLYRLIVWDEENEALKEFHRHMEIEGCRDTVYFVSGISVDLITRSHNISDRLLPTILRFLKRSESEAARMSNSTEQAAIFSKLFSTRMKILKRDNFRLKKYEGANGDGIFIRGGTIFRLGEVLEGSKGLFMQFVSAECKVRERRQTSWGIQGTTSSLYVPPLLLVSGTNKRSSEINDVRISLVEKKPRKMSSGPGGKFWGSSIRKTKGWTHHSEVSQFRDIVVFSQPVNEDVVWQKRGAWISQNFGEASTAIISSGRFEQNRVYKHSRADKFHSVVTSHEQIIVVLQGGLLYSRRILSTNYNFSEVFELTPGTAVIFHPEFNHALKPLDPESVFTSFSWEVHGNGISYEKKMDLINQLKAIGFRNVSLYKELLEHGSTKATEGRTISLMSGQAYDPGDSENCDVLVFVIEGNFLQVLPSNAVLNSPDTLLIPAHQSCVLWNIGSRLVKLFVMHLCKFDDAMQFALAFGVNGKVF</sequence>
<dbReference type="OMA" id="GEACILW"/>
<keyword evidence="1" id="KW-1133">Transmembrane helix</keyword>
<dbReference type="OrthoDB" id="1906644at2759"/>
<evidence type="ECO:0000256" key="1">
    <source>
        <dbReference type="SAM" id="Phobius"/>
    </source>
</evidence>
<keyword evidence="3" id="KW-1185">Reference proteome</keyword>
<proteinExistence type="predicted"/>
<protein>
    <submittedName>
        <fullName evidence="2">Uncharacterized protein</fullName>
    </submittedName>
</protein>
<accession>A0A8T2VC97</accession>
<gene>
    <name evidence="2" type="ORF">KP509_01G038700</name>
</gene>
<dbReference type="EMBL" id="CM035406">
    <property type="protein sequence ID" value="KAH7446091.1"/>
    <property type="molecule type" value="Genomic_DNA"/>
</dbReference>
<evidence type="ECO:0000313" key="3">
    <source>
        <dbReference type="Proteomes" id="UP000825935"/>
    </source>
</evidence>